<keyword evidence="6 11" id="KW-0548">Nucleotidyltransferase</keyword>
<gene>
    <name evidence="11" type="primary">nadD</name>
    <name evidence="13" type="ORF">SAMN00777080_2079</name>
</gene>
<name>A0A1W2H3G4_9BACT</name>
<dbReference type="NCBIfam" id="NF000840">
    <property type="entry name" value="PRK00071.1-3"/>
    <property type="match status" value="1"/>
</dbReference>
<dbReference type="GO" id="GO:0005524">
    <property type="term" value="F:ATP binding"/>
    <property type="evidence" value="ECO:0007669"/>
    <property type="project" value="UniProtKB-KW"/>
</dbReference>
<keyword evidence="5 11" id="KW-0808">Transferase</keyword>
<evidence type="ECO:0000256" key="1">
    <source>
        <dbReference type="ARBA" id="ARBA00002324"/>
    </source>
</evidence>
<dbReference type="SUPFAM" id="SSF52374">
    <property type="entry name" value="Nucleotidylyl transferase"/>
    <property type="match status" value="1"/>
</dbReference>
<dbReference type="GO" id="GO:0004515">
    <property type="term" value="F:nicotinate-nucleotide adenylyltransferase activity"/>
    <property type="evidence" value="ECO:0007669"/>
    <property type="project" value="UniProtKB-UniRule"/>
</dbReference>
<protein>
    <recommendedName>
        <fullName evidence="11">Probable nicotinate-nucleotide adenylyltransferase</fullName>
        <ecNumber evidence="11">2.7.7.18</ecNumber>
    </recommendedName>
    <alternativeName>
        <fullName evidence="11">Deamido-NAD(+) diphosphorylase</fullName>
    </alternativeName>
    <alternativeName>
        <fullName evidence="11">Deamido-NAD(+) pyrophosphorylase</fullName>
    </alternativeName>
    <alternativeName>
        <fullName evidence="11">Nicotinate mononucleotide adenylyltransferase</fullName>
        <shortName evidence="11">NaMN adenylyltransferase</shortName>
    </alternativeName>
</protein>
<keyword evidence="9 11" id="KW-0520">NAD</keyword>
<keyword evidence="4 11" id="KW-0662">Pyridine nucleotide biosynthesis</keyword>
<dbReference type="Gene3D" id="3.40.50.620">
    <property type="entry name" value="HUPs"/>
    <property type="match status" value="1"/>
</dbReference>
<dbReference type="Proteomes" id="UP000192333">
    <property type="component" value="Chromosome I"/>
</dbReference>
<evidence type="ECO:0000256" key="8">
    <source>
        <dbReference type="ARBA" id="ARBA00022840"/>
    </source>
</evidence>
<evidence type="ECO:0000256" key="10">
    <source>
        <dbReference type="ARBA" id="ARBA00048721"/>
    </source>
</evidence>
<evidence type="ECO:0000313" key="14">
    <source>
        <dbReference type="Proteomes" id="UP000192333"/>
    </source>
</evidence>
<dbReference type="InterPro" id="IPR004821">
    <property type="entry name" value="Cyt_trans-like"/>
</dbReference>
<evidence type="ECO:0000256" key="2">
    <source>
        <dbReference type="ARBA" id="ARBA00005019"/>
    </source>
</evidence>
<dbReference type="EC" id="2.7.7.18" evidence="11"/>
<dbReference type="CDD" id="cd02165">
    <property type="entry name" value="NMNAT"/>
    <property type="match status" value="1"/>
</dbReference>
<dbReference type="UniPathway" id="UPA00253">
    <property type="reaction ID" value="UER00332"/>
</dbReference>
<keyword evidence="7 11" id="KW-0547">Nucleotide-binding</keyword>
<dbReference type="HAMAP" id="MF_00244">
    <property type="entry name" value="NaMN_adenylyltr"/>
    <property type="match status" value="1"/>
</dbReference>
<proteinExistence type="inferred from homology"/>
<dbReference type="EMBL" id="LT838813">
    <property type="protein sequence ID" value="SMD43487.1"/>
    <property type="molecule type" value="Genomic_DNA"/>
</dbReference>
<reference evidence="14" key="1">
    <citation type="submission" date="2017-04" db="EMBL/GenBank/DDBJ databases">
        <authorList>
            <person name="Varghese N."/>
            <person name="Submissions S."/>
        </authorList>
    </citation>
    <scope>NUCLEOTIDE SEQUENCE [LARGE SCALE GENOMIC DNA]</scope>
    <source>
        <strain evidence="14">DSM 16537</strain>
    </source>
</reference>
<evidence type="ECO:0000313" key="13">
    <source>
        <dbReference type="EMBL" id="SMD43487.1"/>
    </source>
</evidence>
<organism evidence="13 14">
    <name type="scientific">Aquiflexum balticum DSM 16537</name>
    <dbReference type="NCBI Taxonomy" id="758820"/>
    <lineage>
        <taxon>Bacteria</taxon>
        <taxon>Pseudomonadati</taxon>
        <taxon>Bacteroidota</taxon>
        <taxon>Cytophagia</taxon>
        <taxon>Cytophagales</taxon>
        <taxon>Cyclobacteriaceae</taxon>
        <taxon>Aquiflexum</taxon>
    </lineage>
</organism>
<keyword evidence="14" id="KW-1185">Reference proteome</keyword>
<dbReference type="Pfam" id="PF01467">
    <property type="entry name" value="CTP_transf_like"/>
    <property type="match status" value="1"/>
</dbReference>
<evidence type="ECO:0000256" key="6">
    <source>
        <dbReference type="ARBA" id="ARBA00022695"/>
    </source>
</evidence>
<dbReference type="PANTHER" id="PTHR39321">
    <property type="entry name" value="NICOTINATE-NUCLEOTIDE ADENYLYLTRANSFERASE-RELATED"/>
    <property type="match status" value="1"/>
</dbReference>
<evidence type="ECO:0000256" key="9">
    <source>
        <dbReference type="ARBA" id="ARBA00023027"/>
    </source>
</evidence>
<dbReference type="GO" id="GO:0009435">
    <property type="term" value="P:NAD+ biosynthetic process"/>
    <property type="evidence" value="ECO:0007669"/>
    <property type="project" value="UniProtKB-UniRule"/>
</dbReference>
<evidence type="ECO:0000256" key="3">
    <source>
        <dbReference type="ARBA" id="ARBA00009014"/>
    </source>
</evidence>
<dbReference type="OrthoDB" id="5295945at2"/>
<evidence type="ECO:0000256" key="7">
    <source>
        <dbReference type="ARBA" id="ARBA00022741"/>
    </source>
</evidence>
<accession>A0A1W2H3G4</accession>
<sequence>MKIGLFFGSFNPIHIGHLIIANVMQDRADLDEIWFVVSPQNPLKKQTSLIHEFDRLKMVELAIADHFYFRVSDVEFHMPRPSYTIDTLTYLSDKHPQHDFKLIIGGDNLTHFHKWKNHETLLEEYGLYVYPRPGEQNKMDHPNIRYVEAPLMDISATFIRQTIKSGHSVKYLLPQAVEDYIRDKKLFF</sequence>
<dbReference type="InterPro" id="IPR014729">
    <property type="entry name" value="Rossmann-like_a/b/a_fold"/>
</dbReference>
<comment type="function">
    <text evidence="1 11">Catalyzes the reversible adenylation of nicotinate mononucleotide (NaMN) to nicotinic acid adenine dinucleotide (NaAD).</text>
</comment>
<comment type="pathway">
    <text evidence="2 11">Cofactor biosynthesis; NAD(+) biosynthesis; deamido-NAD(+) from nicotinate D-ribonucleotide: step 1/1.</text>
</comment>
<feature type="domain" description="Cytidyltransferase-like" evidence="12">
    <location>
        <begin position="5"/>
        <end position="161"/>
    </location>
</feature>
<comment type="catalytic activity">
    <reaction evidence="10 11">
        <text>nicotinate beta-D-ribonucleotide + ATP + H(+) = deamido-NAD(+) + diphosphate</text>
        <dbReference type="Rhea" id="RHEA:22860"/>
        <dbReference type="ChEBI" id="CHEBI:15378"/>
        <dbReference type="ChEBI" id="CHEBI:30616"/>
        <dbReference type="ChEBI" id="CHEBI:33019"/>
        <dbReference type="ChEBI" id="CHEBI:57502"/>
        <dbReference type="ChEBI" id="CHEBI:58437"/>
        <dbReference type="EC" id="2.7.7.18"/>
    </reaction>
</comment>
<comment type="similarity">
    <text evidence="3 11">Belongs to the NadD family.</text>
</comment>
<dbReference type="InterPro" id="IPR005248">
    <property type="entry name" value="NadD/NMNAT"/>
</dbReference>
<dbReference type="STRING" id="758820.SAMN00777080_2079"/>
<evidence type="ECO:0000256" key="4">
    <source>
        <dbReference type="ARBA" id="ARBA00022642"/>
    </source>
</evidence>
<dbReference type="PANTHER" id="PTHR39321:SF3">
    <property type="entry name" value="PHOSPHOPANTETHEINE ADENYLYLTRANSFERASE"/>
    <property type="match status" value="1"/>
</dbReference>
<keyword evidence="8 11" id="KW-0067">ATP-binding</keyword>
<dbReference type="AlphaFoldDB" id="A0A1W2H3G4"/>
<dbReference type="RefSeq" id="WP_084120330.1">
    <property type="nucleotide sequence ID" value="NZ_LT838813.1"/>
</dbReference>
<dbReference type="NCBIfam" id="TIGR00482">
    <property type="entry name" value="nicotinate (nicotinamide) nucleotide adenylyltransferase"/>
    <property type="match status" value="1"/>
</dbReference>
<evidence type="ECO:0000256" key="11">
    <source>
        <dbReference type="HAMAP-Rule" id="MF_00244"/>
    </source>
</evidence>
<dbReference type="NCBIfam" id="TIGR00125">
    <property type="entry name" value="cyt_tran_rel"/>
    <property type="match status" value="1"/>
</dbReference>
<evidence type="ECO:0000259" key="12">
    <source>
        <dbReference type="Pfam" id="PF01467"/>
    </source>
</evidence>
<evidence type="ECO:0000256" key="5">
    <source>
        <dbReference type="ARBA" id="ARBA00022679"/>
    </source>
</evidence>